<gene>
    <name evidence="2" type="ORF">DFR61_13221</name>
    <name evidence="1" type="ORF">NCTC10597_01201</name>
</gene>
<evidence type="ECO:0000313" key="3">
    <source>
        <dbReference type="Proteomes" id="UP000254330"/>
    </source>
</evidence>
<keyword evidence="4" id="KW-1185">Reference proteome</keyword>
<evidence type="ECO:0000313" key="1">
    <source>
        <dbReference type="EMBL" id="STX09525.1"/>
    </source>
</evidence>
<reference evidence="2 4" key="2">
    <citation type="submission" date="2019-03" db="EMBL/GenBank/DDBJ databases">
        <title>Genomic Encyclopedia of Type Strains, Phase IV (KMG-IV): sequencing the most valuable type-strain genomes for metagenomic binning, comparative biology and taxonomic classification.</title>
        <authorList>
            <person name="Goeker M."/>
        </authorList>
    </citation>
    <scope>NUCLEOTIDE SEQUENCE [LARGE SCALE GENOMIC DNA]</scope>
    <source>
        <strain evidence="2 4">DSM 20580</strain>
    </source>
</reference>
<dbReference type="AlphaFoldDB" id="A0A2U3AAS0"/>
<protein>
    <submittedName>
        <fullName evidence="1">Uncharacterized protein</fullName>
    </submittedName>
</protein>
<accession>A0A2U3AAS0</accession>
<reference evidence="1 3" key="1">
    <citation type="submission" date="2018-06" db="EMBL/GenBank/DDBJ databases">
        <authorList>
            <consortium name="Pathogen Informatics"/>
            <person name="Doyle S."/>
        </authorList>
    </citation>
    <scope>NUCLEOTIDE SEQUENCE [LARGE SCALE GENOMIC DNA]</scope>
    <source>
        <strain evidence="1 3">NCTC10597</strain>
    </source>
</reference>
<dbReference type="EMBL" id="SNZG01000032">
    <property type="protein sequence ID" value="TDR35171.1"/>
    <property type="molecule type" value="Genomic_DNA"/>
</dbReference>
<proteinExistence type="predicted"/>
<dbReference type="RefSeq" id="WP_109350362.1">
    <property type="nucleotide sequence ID" value="NZ_BJUE01000029.1"/>
</dbReference>
<evidence type="ECO:0000313" key="4">
    <source>
        <dbReference type="Proteomes" id="UP000294641"/>
    </source>
</evidence>
<dbReference type="Proteomes" id="UP000294641">
    <property type="component" value="Unassembled WGS sequence"/>
</dbReference>
<sequence>MTKEIINFVEKIQGQLMFDLAEGNESNLEMIANNLIARHKNDTRNICQAYEVVKHSLIG</sequence>
<dbReference type="EMBL" id="UGNP01000001">
    <property type="protein sequence ID" value="STX09525.1"/>
    <property type="molecule type" value="Genomic_DNA"/>
</dbReference>
<dbReference type="OrthoDB" id="2736277at2"/>
<evidence type="ECO:0000313" key="2">
    <source>
        <dbReference type="EMBL" id="TDR35171.1"/>
    </source>
</evidence>
<name>A0A2U3AAS0_9BACL</name>
<dbReference type="Proteomes" id="UP000254330">
    <property type="component" value="Unassembled WGS sequence"/>
</dbReference>
<organism evidence="1 3">
    <name type="scientific">Kurthia zopfii</name>
    <dbReference type="NCBI Taxonomy" id="1650"/>
    <lineage>
        <taxon>Bacteria</taxon>
        <taxon>Bacillati</taxon>
        <taxon>Bacillota</taxon>
        <taxon>Bacilli</taxon>
        <taxon>Bacillales</taxon>
        <taxon>Caryophanaceae</taxon>
        <taxon>Kurthia</taxon>
    </lineage>
</organism>
<comment type="caution">
    <text evidence="1">The sequence shown here is derived from an EMBL/GenBank/DDBJ whole genome shotgun (WGS) entry which is preliminary data.</text>
</comment>